<dbReference type="Proteomes" id="UP001189429">
    <property type="component" value="Unassembled WGS sequence"/>
</dbReference>
<accession>A0ABN9RM19</accession>
<keyword evidence="1" id="KW-0732">Signal</keyword>
<gene>
    <name evidence="2" type="ORF">PCOR1329_LOCUS21985</name>
</gene>
<feature type="chain" id="PRO_5045234954" evidence="1">
    <location>
        <begin position="19"/>
        <end position="235"/>
    </location>
</feature>
<comment type="caution">
    <text evidence="2">The sequence shown here is derived from an EMBL/GenBank/DDBJ whole genome shotgun (WGS) entry which is preliminary data.</text>
</comment>
<evidence type="ECO:0000313" key="2">
    <source>
        <dbReference type="EMBL" id="CAK0820207.1"/>
    </source>
</evidence>
<proteinExistence type="predicted"/>
<feature type="signal peptide" evidence="1">
    <location>
        <begin position="1"/>
        <end position="18"/>
    </location>
</feature>
<name>A0ABN9RM19_9DINO</name>
<keyword evidence="3" id="KW-1185">Reference proteome</keyword>
<evidence type="ECO:0000256" key="1">
    <source>
        <dbReference type="SAM" id="SignalP"/>
    </source>
</evidence>
<reference evidence="2" key="1">
    <citation type="submission" date="2023-10" db="EMBL/GenBank/DDBJ databases">
        <authorList>
            <person name="Chen Y."/>
            <person name="Shah S."/>
            <person name="Dougan E. K."/>
            <person name="Thang M."/>
            <person name="Chan C."/>
        </authorList>
    </citation>
    <scope>NUCLEOTIDE SEQUENCE [LARGE SCALE GENOMIC DNA]</scope>
</reference>
<organism evidence="2 3">
    <name type="scientific">Prorocentrum cordatum</name>
    <dbReference type="NCBI Taxonomy" id="2364126"/>
    <lineage>
        <taxon>Eukaryota</taxon>
        <taxon>Sar</taxon>
        <taxon>Alveolata</taxon>
        <taxon>Dinophyceae</taxon>
        <taxon>Prorocentrales</taxon>
        <taxon>Prorocentraceae</taxon>
        <taxon>Prorocentrum</taxon>
    </lineage>
</organism>
<evidence type="ECO:0000313" key="3">
    <source>
        <dbReference type="Proteomes" id="UP001189429"/>
    </source>
</evidence>
<sequence length="235" mass="25443">MAFVQMAIVRLGLLVVQAGVVEGLLVDAVRAPFSSSDVDVLNIRQHIPDCQFRGAFTSGNYAYLTPSFSGNAGWGGVLVRLDLSEFSTVESLDLRTIDNDLQYFEGGFAHGDYGYLVPTSTTGWTISYDVRMGKVVRFSLSDFSLSTVHVLDLAQTDATLKGFSSGFTDGAWGYMVPWYPATTAGQIPIDSGKVARFSLADFSTVQVLDLEAIDPSLEGFYKGFFAGGWGYCSNP</sequence>
<protein>
    <submittedName>
        <fullName evidence="2">Uncharacterized protein</fullName>
    </submittedName>
</protein>
<dbReference type="EMBL" id="CAUYUJ010007291">
    <property type="protein sequence ID" value="CAK0820207.1"/>
    <property type="molecule type" value="Genomic_DNA"/>
</dbReference>